<dbReference type="PROSITE" id="PS00237">
    <property type="entry name" value="G_PROTEIN_RECEP_F1_1"/>
    <property type="match status" value="1"/>
</dbReference>
<dbReference type="PRINTS" id="PR01012">
    <property type="entry name" value="NRPEPTIDEYR"/>
</dbReference>
<dbReference type="GO" id="GO:0004983">
    <property type="term" value="F:neuropeptide Y receptor activity"/>
    <property type="evidence" value="ECO:0007669"/>
    <property type="project" value="InterPro"/>
</dbReference>
<feature type="transmembrane region" description="Helical" evidence="10">
    <location>
        <begin position="92"/>
        <end position="113"/>
    </location>
</feature>
<evidence type="ECO:0000313" key="12">
    <source>
        <dbReference type="EMBL" id="CAF0741751.1"/>
    </source>
</evidence>
<dbReference type="Proteomes" id="UP000663829">
    <property type="component" value="Unassembled WGS sequence"/>
</dbReference>
<dbReference type="InterPro" id="IPR000276">
    <property type="entry name" value="GPCR_Rhodpsn"/>
</dbReference>
<dbReference type="SUPFAM" id="SSF81321">
    <property type="entry name" value="Family A G protein-coupled receptor-like"/>
    <property type="match status" value="1"/>
</dbReference>
<dbReference type="PROSITE" id="PS50262">
    <property type="entry name" value="G_PROTEIN_RECEP_F1_2"/>
    <property type="match status" value="1"/>
</dbReference>
<evidence type="ECO:0000256" key="8">
    <source>
        <dbReference type="ARBA" id="ARBA00023224"/>
    </source>
</evidence>
<accession>A0A813NM44</accession>
<evidence type="ECO:0000313" key="13">
    <source>
        <dbReference type="EMBL" id="CAF3520125.1"/>
    </source>
</evidence>
<evidence type="ECO:0000256" key="4">
    <source>
        <dbReference type="ARBA" id="ARBA00022989"/>
    </source>
</evidence>
<dbReference type="AlphaFoldDB" id="A0A813NM44"/>
<feature type="transmembrane region" description="Helical" evidence="10">
    <location>
        <begin position="133"/>
        <end position="154"/>
    </location>
</feature>
<keyword evidence="5 9" id="KW-0297">G-protein coupled receptor</keyword>
<name>A0A813NM44_9BILA</name>
<keyword evidence="7 9" id="KW-0675">Receptor</keyword>
<dbReference type="OrthoDB" id="10053194at2759"/>
<protein>
    <recommendedName>
        <fullName evidence="11">G-protein coupled receptors family 1 profile domain-containing protein</fullName>
    </recommendedName>
</protein>
<dbReference type="Gene3D" id="1.20.1070.10">
    <property type="entry name" value="Rhodopsin 7-helix transmembrane proteins"/>
    <property type="match status" value="1"/>
</dbReference>
<keyword evidence="8 9" id="KW-0807">Transducer</keyword>
<comment type="similarity">
    <text evidence="2 9">Belongs to the G-protein coupled receptor 1 family.</text>
</comment>
<dbReference type="GO" id="GO:0005886">
    <property type="term" value="C:plasma membrane"/>
    <property type="evidence" value="ECO:0007669"/>
    <property type="project" value="TreeGrafter"/>
</dbReference>
<evidence type="ECO:0000313" key="14">
    <source>
        <dbReference type="Proteomes" id="UP000663829"/>
    </source>
</evidence>
<evidence type="ECO:0000256" key="1">
    <source>
        <dbReference type="ARBA" id="ARBA00004141"/>
    </source>
</evidence>
<dbReference type="PRINTS" id="PR00237">
    <property type="entry name" value="GPCRRHODOPSN"/>
</dbReference>
<dbReference type="InterPro" id="IPR000611">
    <property type="entry name" value="NPY_rcpt"/>
</dbReference>
<dbReference type="EMBL" id="CAJNOQ010000021">
    <property type="protein sequence ID" value="CAF0741751.1"/>
    <property type="molecule type" value="Genomic_DNA"/>
</dbReference>
<keyword evidence="4 10" id="KW-1133">Transmembrane helix</keyword>
<keyword evidence="14" id="KW-1185">Reference proteome</keyword>
<dbReference type="Pfam" id="PF00001">
    <property type="entry name" value="7tm_1"/>
    <property type="match status" value="1"/>
</dbReference>
<feature type="transmembrane region" description="Helical" evidence="10">
    <location>
        <begin position="276"/>
        <end position="298"/>
    </location>
</feature>
<feature type="transmembrane region" description="Helical" evidence="10">
    <location>
        <begin position="318"/>
        <end position="338"/>
    </location>
</feature>
<proteinExistence type="inferred from homology"/>
<dbReference type="PANTHER" id="PTHR45695">
    <property type="entry name" value="LEUCOKININ RECEPTOR-RELATED"/>
    <property type="match status" value="1"/>
</dbReference>
<feature type="transmembrane region" description="Helical" evidence="10">
    <location>
        <begin position="58"/>
        <end position="80"/>
    </location>
</feature>
<evidence type="ECO:0000256" key="7">
    <source>
        <dbReference type="ARBA" id="ARBA00023170"/>
    </source>
</evidence>
<evidence type="ECO:0000256" key="10">
    <source>
        <dbReference type="SAM" id="Phobius"/>
    </source>
</evidence>
<evidence type="ECO:0000259" key="11">
    <source>
        <dbReference type="PROSITE" id="PS50262"/>
    </source>
</evidence>
<dbReference type="Proteomes" id="UP000681722">
    <property type="component" value="Unassembled WGS sequence"/>
</dbReference>
<keyword evidence="3 9" id="KW-0812">Transmembrane</keyword>
<gene>
    <name evidence="12" type="ORF">GPM918_LOCUS308</name>
    <name evidence="13" type="ORF">SRO942_LOCUS309</name>
</gene>
<reference evidence="12" key="1">
    <citation type="submission" date="2021-02" db="EMBL/GenBank/DDBJ databases">
        <authorList>
            <person name="Nowell W R."/>
        </authorList>
    </citation>
    <scope>NUCLEOTIDE SEQUENCE</scope>
</reference>
<feature type="domain" description="G-protein coupled receptors family 1 profile" evidence="11">
    <location>
        <begin position="71"/>
        <end position="335"/>
    </location>
</feature>
<evidence type="ECO:0000256" key="3">
    <source>
        <dbReference type="ARBA" id="ARBA00022692"/>
    </source>
</evidence>
<evidence type="ECO:0000256" key="9">
    <source>
        <dbReference type="RuleBase" id="RU000688"/>
    </source>
</evidence>
<sequence>MMCYEQLSYRKKNQINNDLSLTMEQHQLLWCNYSSSKNADFIDPAPPIPPGYLQITALFIYTLLSILTITSNIFVCLVVFCYQRMVTVTNLFIVNLAISDLLVGIFCIPIVLISDYLLSNWPFGAFMCKFFSFAQSVCVTCTIYTLIAMSIDRYLAVVHPMNPLKITQGQCKKMLAFIWLFAISFSIPVYIEMNTRVVCFKREDGTHFQMTCEASDLSKSIQTAYNIASIVMIYFIPLVVLSIVYIHLGQTLNKSRAPGEAHSERDAKMEKSKRKVIKMCCIVVIMFGICWLPMQIYINILRQFLEVIGYKYIPHLYFAFHIMAMSNSCINPFIYGVMSSKFRNGYLYFLKCQQRSMRKNTLSSARTSKDLRSFRLISNRTSAFG</sequence>
<feature type="transmembrane region" description="Helical" evidence="10">
    <location>
        <begin position="174"/>
        <end position="191"/>
    </location>
</feature>
<organism evidence="12 14">
    <name type="scientific">Didymodactylos carnosus</name>
    <dbReference type="NCBI Taxonomy" id="1234261"/>
    <lineage>
        <taxon>Eukaryota</taxon>
        <taxon>Metazoa</taxon>
        <taxon>Spiralia</taxon>
        <taxon>Gnathifera</taxon>
        <taxon>Rotifera</taxon>
        <taxon>Eurotatoria</taxon>
        <taxon>Bdelloidea</taxon>
        <taxon>Philodinida</taxon>
        <taxon>Philodinidae</taxon>
        <taxon>Didymodactylos</taxon>
    </lineage>
</organism>
<evidence type="ECO:0000256" key="2">
    <source>
        <dbReference type="ARBA" id="ARBA00010663"/>
    </source>
</evidence>
<comment type="subcellular location">
    <subcellularLocation>
        <location evidence="1">Membrane</location>
        <topology evidence="1">Multi-pass membrane protein</topology>
    </subcellularLocation>
</comment>
<evidence type="ECO:0000256" key="5">
    <source>
        <dbReference type="ARBA" id="ARBA00023040"/>
    </source>
</evidence>
<comment type="caution">
    <text evidence="12">The sequence shown here is derived from an EMBL/GenBank/DDBJ whole genome shotgun (WGS) entry which is preliminary data.</text>
</comment>
<evidence type="ECO:0000256" key="6">
    <source>
        <dbReference type="ARBA" id="ARBA00023136"/>
    </source>
</evidence>
<dbReference type="PANTHER" id="PTHR45695:SF9">
    <property type="entry name" value="LEUCOKININ RECEPTOR"/>
    <property type="match status" value="1"/>
</dbReference>
<dbReference type="InterPro" id="IPR017452">
    <property type="entry name" value="GPCR_Rhodpsn_7TM"/>
</dbReference>
<keyword evidence="6 10" id="KW-0472">Membrane</keyword>
<dbReference type="EMBL" id="CAJOBC010000021">
    <property type="protein sequence ID" value="CAF3520125.1"/>
    <property type="molecule type" value="Genomic_DNA"/>
</dbReference>
<feature type="transmembrane region" description="Helical" evidence="10">
    <location>
        <begin position="224"/>
        <end position="246"/>
    </location>
</feature>